<feature type="transmembrane region" description="Helical" evidence="7">
    <location>
        <begin position="309"/>
        <end position="329"/>
    </location>
</feature>
<feature type="transmembrane region" description="Helical" evidence="7">
    <location>
        <begin position="368"/>
        <end position="388"/>
    </location>
</feature>
<evidence type="ECO:0000256" key="3">
    <source>
        <dbReference type="ARBA" id="ARBA00022692"/>
    </source>
</evidence>
<keyword evidence="5 7" id="KW-0472">Membrane</keyword>
<evidence type="ECO:0000313" key="10">
    <source>
        <dbReference type="Proteomes" id="UP000284605"/>
    </source>
</evidence>
<feature type="transmembrane region" description="Helical" evidence="7">
    <location>
        <begin position="439"/>
        <end position="468"/>
    </location>
</feature>
<dbReference type="EMBL" id="QYUK01000011">
    <property type="protein sequence ID" value="RJF88990.1"/>
    <property type="molecule type" value="Genomic_DNA"/>
</dbReference>
<dbReference type="CDD" id="cd17324">
    <property type="entry name" value="MFS_NepI_like"/>
    <property type="match status" value="1"/>
</dbReference>
<feature type="region of interest" description="Disordered" evidence="6">
    <location>
        <begin position="183"/>
        <end position="207"/>
    </location>
</feature>
<evidence type="ECO:0000256" key="4">
    <source>
        <dbReference type="ARBA" id="ARBA00022989"/>
    </source>
</evidence>
<feature type="compositionally biased region" description="Basic residues" evidence="6">
    <location>
        <begin position="191"/>
        <end position="200"/>
    </location>
</feature>
<evidence type="ECO:0000313" key="9">
    <source>
        <dbReference type="EMBL" id="RJF88990.1"/>
    </source>
</evidence>
<name>A0A418WG79_9PROT</name>
<sequence>MTRKALSSAEGEGWVRRSRGQKPTSRDGPTHLPQPLPRKRAEGSKKELFLPRPRPRARMAGRIKGRVQMASWLAMAIALVLVAVGLGLAGFAASLYLRYRAMTAWPMVPGQVAITGLDAERRLHRHAARLVHIPTVAYRYSVAGEDQIGSRLSNIPTLFEHEDEAKAFLARFPEGTALKVRYNPAAPRTRSSSRARRRSRPSSLAPWRRWARPPGCCWHNRSARAKRGAITRGAPVTGVSERRIILVVGAIQFVNIVDFMMVMPLGPDYAVGLGIDPAHLGYVAAAYTVAACLAGLLGAFVLDRFPRRLALTVALGGLGLGTMAGSIAVDLGSLIGARVIAGAFGGPATALAMSVLADHIPEARRGRAMGAVMGAFALAAVLGVPAGLEMARLGGWRLPFLVVGCAALVTAAFAWVALPRGGRPAAARSWRGLLRRREHLLAFAAVGFANLQSFMIIPSITAFLIFNLGYPRDGLSVLYLLGGSLSLVGMRLTGRLVDRLGTTNVNVVATAALSALLVTCFVVVPLPLPVIVLFPLFMLIMSARNVATQTLMTKVPPPAERAGFMSLLSATQHLAASAGAGLSSAMLSTGAGGALLGVPGWPGRR</sequence>
<dbReference type="GO" id="GO:0005886">
    <property type="term" value="C:plasma membrane"/>
    <property type="evidence" value="ECO:0007669"/>
    <property type="project" value="UniProtKB-SubCell"/>
</dbReference>
<keyword evidence="4 7" id="KW-1133">Transmembrane helix</keyword>
<dbReference type="InterPro" id="IPR050189">
    <property type="entry name" value="MFS_Efflux_Transporters"/>
</dbReference>
<evidence type="ECO:0000259" key="8">
    <source>
        <dbReference type="PROSITE" id="PS50850"/>
    </source>
</evidence>
<feature type="region of interest" description="Disordered" evidence="6">
    <location>
        <begin position="1"/>
        <end position="54"/>
    </location>
</feature>
<dbReference type="Proteomes" id="UP000284605">
    <property type="component" value="Unassembled WGS sequence"/>
</dbReference>
<evidence type="ECO:0000256" key="1">
    <source>
        <dbReference type="ARBA" id="ARBA00004651"/>
    </source>
</evidence>
<dbReference type="AlphaFoldDB" id="A0A418WG79"/>
<feature type="transmembrane region" description="Helical" evidence="7">
    <location>
        <begin position="72"/>
        <end position="97"/>
    </location>
</feature>
<reference evidence="9 10" key="1">
    <citation type="submission" date="2018-09" db="EMBL/GenBank/DDBJ databases">
        <authorList>
            <person name="Zhu H."/>
        </authorList>
    </citation>
    <scope>NUCLEOTIDE SEQUENCE [LARGE SCALE GENOMIC DNA]</scope>
    <source>
        <strain evidence="9 10">K1W22B-8</strain>
    </source>
</reference>
<feature type="transmembrane region" description="Helical" evidence="7">
    <location>
        <begin position="282"/>
        <end position="302"/>
    </location>
</feature>
<evidence type="ECO:0000256" key="6">
    <source>
        <dbReference type="SAM" id="MobiDB-lite"/>
    </source>
</evidence>
<dbReference type="Gene3D" id="1.20.1250.20">
    <property type="entry name" value="MFS general substrate transporter like domains"/>
    <property type="match status" value="1"/>
</dbReference>
<feature type="transmembrane region" description="Helical" evidence="7">
    <location>
        <begin position="474"/>
        <end position="493"/>
    </location>
</feature>
<keyword evidence="2" id="KW-1003">Cell membrane</keyword>
<organism evidence="9 10">
    <name type="scientific">Oleomonas cavernae</name>
    <dbReference type="NCBI Taxonomy" id="2320859"/>
    <lineage>
        <taxon>Bacteria</taxon>
        <taxon>Pseudomonadati</taxon>
        <taxon>Pseudomonadota</taxon>
        <taxon>Alphaproteobacteria</taxon>
        <taxon>Acetobacterales</taxon>
        <taxon>Acetobacteraceae</taxon>
        <taxon>Oleomonas</taxon>
    </lineage>
</organism>
<feature type="transmembrane region" description="Helical" evidence="7">
    <location>
        <begin position="244"/>
        <end position="262"/>
    </location>
</feature>
<dbReference type="InterPro" id="IPR021994">
    <property type="entry name" value="DUF3592"/>
</dbReference>
<dbReference type="InterPro" id="IPR011701">
    <property type="entry name" value="MFS"/>
</dbReference>
<dbReference type="Pfam" id="PF12158">
    <property type="entry name" value="DUF3592"/>
    <property type="match status" value="1"/>
</dbReference>
<dbReference type="PANTHER" id="PTHR43124:SF3">
    <property type="entry name" value="CHLORAMPHENICOL EFFLUX PUMP RV0191"/>
    <property type="match status" value="1"/>
</dbReference>
<dbReference type="PROSITE" id="PS50850">
    <property type="entry name" value="MFS"/>
    <property type="match status" value="1"/>
</dbReference>
<dbReference type="Pfam" id="PF07690">
    <property type="entry name" value="MFS_1"/>
    <property type="match status" value="1"/>
</dbReference>
<protein>
    <submittedName>
        <fullName evidence="9">MFS transporter</fullName>
    </submittedName>
</protein>
<comment type="caution">
    <text evidence="9">The sequence shown here is derived from an EMBL/GenBank/DDBJ whole genome shotgun (WGS) entry which is preliminary data.</text>
</comment>
<comment type="subcellular location">
    <subcellularLocation>
        <location evidence="1">Cell membrane</location>
        <topology evidence="1">Multi-pass membrane protein</topology>
    </subcellularLocation>
</comment>
<evidence type="ECO:0000256" key="5">
    <source>
        <dbReference type="ARBA" id="ARBA00023136"/>
    </source>
</evidence>
<dbReference type="InterPro" id="IPR020846">
    <property type="entry name" value="MFS_dom"/>
</dbReference>
<evidence type="ECO:0000256" key="7">
    <source>
        <dbReference type="SAM" id="Phobius"/>
    </source>
</evidence>
<evidence type="ECO:0000256" key="2">
    <source>
        <dbReference type="ARBA" id="ARBA00022475"/>
    </source>
</evidence>
<feature type="transmembrane region" description="Helical" evidence="7">
    <location>
        <begin position="335"/>
        <end position="356"/>
    </location>
</feature>
<accession>A0A418WG79</accession>
<keyword evidence="3 7" id="KW-0812">Transmembrane</keyword>
<gene>
    <name evidence="9" type="ORF">D3874_20095</name>
</gene>
<dbReference type="SUPFAM" id="SSF103473">
    <property type="entry name" value="MFS general substrate transporter"/>
    <property type="match status" value="1"/>
</dbReference>
<feature type="compositionally biased region" description="Basic and acidic residues" evidence="6">
    <location>
        <begin position="39"/>
        <end position="49"/>
    </location>
</feature>
<proteinExistence type="predicted"/>
<keyword evidence="10" id="KW-1185">Reference proteome</keyword>
<dbReference type="InterPro" id="IPR036259">
    <property type="entry name" value="MFS_trans_sf"/>
</dbReference>
<feature type="transmembrane region" description="Helical" evidence="7">
    <location>
        <begin position="400"/>
        <end position="418"/>
    </location>
</feature>
<dbReference type="GO" id="GO:0022857">
    <property type="term" value="F:transmembrane transporter activity"/>
    <property type="evidence" value="ECO:0007669"/>
    <property type="project" value="InterPro"/>
</dbReference>
<dbReference type="PANTHER" id="PTHR43124">
    <property type="entry name" value="PURINE EFFLUX PUMP PBUE"/>
    <property type="match status" value="1"/>
</dbReference>
<feature type="domain" description="Major facilitator superfamily (MFS) profile" evidence="8">
    <location>
        <begin position="244"/>
        <end position="605"/>
    </location>
</feature>